<dbReference type="AlphaFoldDB" id="A0A2M7ALP6"/>
<proteinExistence type="predicted"/>
<feature type="domain" description="GIY-YIG" evidence="1">
    <location>
        <begin position="1"/>
        <end position="82"/>
    </location>
</feature>
<evidence type="ECO:0000313" key="2">
    <source>
        <dbReference type="EMBL" id="PIU68312.1"/>
    </source>
</evidence>
<keyword evidence="2" id="KW-0255">Endonuclease</keyword>
<evidence type="ECO:0000259" key="1">
    <source>
        <dbReference type="PROSITE" id="PS50164"/>
    </source>
</evidence>
<dbReference type="GO" id="GO:0004519">
    <property type="term" value="F:endonuclease activity"/>
    <property type="evidence" value="ECO:0007669"/>
    <property type="project" value="UniProtKB-KW"/>
</dbReference>
<dbReference type="SUPFAM" id="SSF82771">
    <property type="entry name" value="GIY-YIG endonuclease"/>
    <property type="match status" value="1"/>
</dbReference>
<organism evidence="2 3">
    <name type="scientific">candidate division WWE3 bacterium CG06_land_8_20_14_3_00_42_16</name>
    <dbReference type="NCBI Taxonomy" id="1975083"/>
    <lineage>
        <taxon>Bacteria</taxon>
        <taxon>Katanobacteria</taxon>
    </lineage>
</organism>
<dbReference type="InterPro" id="IPR000305">
    <property type="entry name" value="GIY-YIG_endonuc"/>
</dbReference>
<protein>
    <submittedName>
        <fullName evidence="2">Endonuclease</fullName>
    </submittedName>
</protein>
<accession>A0A2M7ALP6</accession>
<reference evidence="3" key="1">
    <citation type="submission" date="2017-09" db="EMBL/GenBank/DDBJ databases">
        <title>Depth-based differentiation of microbial function through sediment-hosted aquifers and enrichment of novel symbionts in the deep terrestrial subsurface.</title>
        <authorList>
            <person name="Probst A.J."/>
            <person name="Ladd B."/>
            <person name="Jarett J.K."/>
            <person name="Geller-Mcgrath D.E."/>
            <person name="Sieber C.M.K."/>
            <person name="Emerson J.B."/>
            <person name="Anantharaman K."/>
            <person name="Thomas B.C."/>
            <person name="Malmstrom R."/>
            <person name="Stieglmeier M."/>
            <person name="Klingl A."/>
            <person name="Woyke T."/>
            <person name="Ryan C.M."/>
            <person name="Banfield J.F."/>
        </authorList>
    </citation>
    <scope>NUCLEOTIDE SEQUENCE [LARGE SCALE GENOMIC DNA]</scope>
</reference>
<dbReference type="SMART" id="SM00465">
    <property type="entry name" value="GIYc"/>
    <property type="match status" value="1"/>
</dbReference>
<dbReference type="InterPro" id="IPR035901">
    <property type="entry name" value="GIY-YIG_endonuc_sf"/>
</dbReference>
<gene>
    <name evidence="2" type="ORF">COS81_04435</name>
</gene>
<dbReference type="Proteomes" id="UP000229916">
    <property type="component" value="Unassembled WGS sequence"/>
</dbReference>
<sequence length="90" mass="10903">MFAVYVIKSKRTDKIYIGHTESLEERLKRHNGDLSSKKTSYTSRNSGPWYLIYKEEYKTREEARKREKQLKSYQGRRWIKEYLLGPVAQR</sequence>
<dbReference type="Gene3D" id="3.40.1440.10">
    <property type="entry name" value="GIY-YIG endonuclease"/>
    <property type="match status" value="1"/>
</dbReference>
<dbReference type="CDD" id="cd10449">
    <property type="entry name" value="GIY-YIG_SLX1_like"/>
    <property type="match status" value="1"/>
</dbReference>
<dbReference type="GO" id="GO:0042834">
    <property type="term" value="F:peptidoglycan binding"/>
    <property type="evidence" value="ECO:0007669"/>
    <property type="project" value="InterPro"/>
</dbReference>
<dbReference type="PROSITE" id="PS50164">
    <property type="entry name" value="GIY_YIG"/>
    <property type="match status" value="1"/>
</dbReference>
<keyword evidence="2" id="KW-0378">Hydrolase</keyword>
<dbReference type="EMBL" id="PEWD01000083">
    <property type="protein sequence ID" value="PIU68312.1"/>
    <property type="molecule type" value="Genomic_DNA"/>
</dbReference>
<name>A0A2M7ALP6_UNCKA</name>
<evidence type="ECO:0000313" key="3">
    <source>
        <dbReference type="Proteomes" id="UP000229916"/>
    </source>
</evidence>
<comment type="caution">
    <text evidence="2">The sequence shown here is derived from an EMBL/GenBank/DDBJ whole genome shotgun (WGS) entry which is preliminary data.</text>
</comment>
<dbReference type="Pfam" id="PF01541">
    <property type="entry name" value="GIY-YIG"/>
    <property type="match status" value="1"/>
</dbReference>
<keyword evidence="2" id="KW-0540">Nuclease</keyword>